<dbReference type="GO" id="GO:0010181">
    <property type="term" value="F:FMN binding"/>
    <property type="evidence" value="ECO:0007669"/>
    <property type="project" value="InterPro"/>
</dbReference>
<dbReference type="Proteomes" id="UP000485058">
    <property type="component" value="Unassembled WGS sequence"/>
</dbReference>
<keyword evidence="7" id="KW-1185">Reference proteome</keyword>
<accession>A0A699Z4J6</accession>
<dbReference type="EC" id="1.6.5.2" evidence="2"/>
<name>A0A699Z4J6_HAELA</name>
<comment type="catalytic activity">
    <reaction evidence="4">
        <text>a quinone + NADPH + H(+) = a quinol + NADP(+)</text>
        <dbReference type="Rhea" id="RHEA:46164"/>
        <dbReference type="ChEBI" id="CHEBI:15378"/>
        <dbReference type="ChEBI" id="CHEBI:24646"/>
        <dbReference type="ChEBI" id="CHEBI:57783"/>
        <dbReference type="ChEBI" id="CHEBI:58349"/>
        <dbReference type="ChEBI" id="CHEBI:132124"/>
        <dbReference type="EC" id="1.6.5.2"/>
    </reaction>
</comment>
<proteinExistence type="inferred from homology"/>
<evidence type="ECO:0000313" key="6">
    <source>
        <dbReference type="EMBL" id="GFH17493.1"/>
    </source>
</evidence>
<feature type="domain" description="Flavodoxin-like" evidence="5">
    <location>
        <begin position="1"/>
        <end position="134"/>
    </location>
</feature>
<dbReference type="SUPFAM" id="SSF52218">
    <property type="entry name" value="Flavoproteins"/>
    <property type="match status" value="1"/>
</dbReference>
<protein>
    <recommendedName>
        <fullName evidence="2">NAD(P)H dehydrogenase (quinone)</fullName>
        <ecNumber evidence="2">1.6.5.2</ecNumber>
    </recommendedName>
</protein>
<dbReference type="Pfam" id="PF03358">
    <property type="entry name" value="FMN_red"/>
    <property type="match status" value="1"/>
</dbReference>
<comment type="catalytic activity">
    <reaction evidence="3">
        <text>a quinone + NADH + H(+) = a quinol + NAD(+)</text>
        <dbReference type="Rhea" id="RHEA:46160"/>
        <dbReference type="ChEBI" id="CHEBI:15378"/>
        <dbReference type="ChEBI" id="CHEBI:24646"/>
        <dbReference type="ChEBI" id="CHEBI:57540"/>
        <dbReference type="ChEBI" id="CHEBI:57945"/>
        <dbReference type="ChEBI" id="CHEBI:132124"/>
        <dbReference type="EC" id="1.6.5.2"/>
    </reaction>
</comment>
<dbReference type="PROSITE" id="PS50902">
    <property type="entry name" value="FLAVODOXIN_LIKE"/>
    <property type="match status" value="1"/>
</dbReference>
<evidence type="ECO:0000256" key="3">
    <source>
        <dbReference type="ARBA" id="ARBA00047678"/>
    </source>
</evidence>
<dbReference type="PANTHER" id="PTHR30546:SF23">
    <property type="entry name" value="FLAVOPROTEIN-LIKE PROTEIN YCP4-RELATED"/>
    <property type="match status" value="1"/>
</dbReference>
<gene>
    <name evidence="6" type="ORF">HaLaN_14145</name>
</gene>
<dbReference type="Gene3D" id="3.40.50.360">
    <property type="match status" value="1"/>
</dbReference>
<evidence type="ECO:0000256" key="1">
    <source>
        <dbReference type="ARBA" id="ARBA00006961"/>
    </source>
</evidence>
<organism evidence="6 7">
    <name type="scientific">Haematococcus lacustris</name>
    <name type="common">Green alga</name>
    <name type="synonym">Haematococcus pluvialis</name>
    <dbReference type="NCBI Taxonomy" id="44745"/>
    <lineage>
        <taxon>Eukaryota</taxon>
        <taxon>Viridiplantae</taxon>
        <taxon>Chlorophyta</taxon>
        <taxon>core chlorophytes</taxon>
        <taxon>Chlorophyceae</taxon>
        <taxon>CS clade</taxon>
        <taxon>Chlamydomonadales</taxon>
        <taxon>Haematococcaceae</taxon>
        <taxon>Haematococcus</taxon>
    </lineage>
</organism>
<feature type="non-terminal residue" evidence="6">
    <location>
        <position position="1"/>
    </location>
</feature>
<comment type="similarity">
    <text evidence="1">Belongs to the WrbA family.</text>
</comment>
<dbReference type="PANTHER" id="PTHR30546">
    <property type="entry name" value="FLAVODOXIN-RELATED PROTEIN WRBA-RELATED"/>
    <property type="match status" value="1"/>
</dbReference>
<evidence type="ECO:0000313" key="7">
    <source>
        <dbReference type="Proteomes" id="UP000485058"/>
    </source>
</evidence>
<dbReference type="InterPro" id="IPR005025">
    <property type="entry name" value="FMN_Rdtase-like_dom"/>
</dbReference>
<dbReference type="InterPro" id="IPR029039">
    <property type="entry name" value="Flavoprotein-like_sf"/>
</dbReference>
<evidence type="ECO:0000256" key="4">
    <source>
        <dbReference type="ARBA" id="ARBA00048983"/>
    </source>
</evidence>
<reference evidence="6 7" key="1">
    <citation type="submission" date="2020-02" db="EMBL/GenBank/DDBJ databases">
        <title>Draft genome sequence of Haematococcus lacustris strain NIES-144.</title>
        <authorList>
            <person name="Morimoto D."/>
            <person name="Nakagawa S."/>
            <person name="Yoshida T."/>
            <person name="Sawayama S."/>
        </authorList>
    </citation>
    <scope>NUCLEOTIDE SEQUENCE [LARGE SCALE GENOMIC DNA]</scope>
    <source>
        <strain evidence="6 7">NIES-144</strain>
    </source>
</reference>
<dbReference type="GO" id="GO:0016020">
    <property type="term" value="C:membrane"/>
    <property type="evidence" value="ECO:0007669"/>
    <property type="project" value="TreeGrafter"/>
</dbReference>
<dbReference type="AlphaFoldDB" id="A0A699Z4J6"/>
<dbReference type="EMBL" id="BLLF01001156">
    <property type="protein sequence ID" value="GFH17493.1"/>
    <property type="molecule type" value="Genomic_DNA"/>
</dbReference>
<evidence type="ECO:0000256" key="2">
    <source>
        <dbReference type="ARBA" id="ARBA00012648"/>
    </source>
</evidence>
<comment type="caution">
    <text evidence="6">The sequence shown here is derived from an EMBL/GenBank/DDBJ whole genome shotgun (WGS) entry which is preliminary data.</text>
</comment>
<evidence type="ECO:0000259" key="5">
    <source>
        <dbReference type="PROSITE" id="PS50902"/>
    </source>
</evidence>
<dbReference type="InterPro" id="IPR008254">
    <property type="entry name" value="Flavodoxin/NO_synth"/>
</dbReference>
<sequence length="134" mass="14613">MRWWSMQAIKEGAAEVEGVELSMFQIPETLPEEVLVKMHAPPKSDEPVITAAQLTEADAFIFGFPTRFGCPCGQFKAFWDATGGHWASGALTGKPFSMFVSSATQNGGQESTHLTALPNFIHHVCSIEEPDASR</sequence>
<dbReference type="GO" id="GO:0003955">
    <property type="term" value="F:NAD(P)H dehydrogenase (quinone) activity"/>
    <property type="evidence" value="ECO:0007669"/>
    <property type="project" value="UniProtKB-EC"/>
</dbReference>